<dbReference type="Gene3D" id="3.90.1300.10">
    <property type="entry name" value="Amidase signature (AS) domain"/>
    <property type="match status" value="1"/>
</dbReference>
<evidence type="ECO:0000313" key="2">
    <source>
        <dbReference type="Proteomes" id="UP001385951"/>
    </source>
</evidence>
<dbReference type="InterPro" id="IPR036928">
    <property type="entry name" value="AS_sf"/>
</dbReference>
<proteinExistence type="predicted"/>
<gene>
    <name evidence="1" type="ORF">QCA50_013740</name>
</gene>
<accession>A0AAW0FPU7</accession>
<dbReference type="Proteomes" id="UP001385951">
    <property type="component" value="Unassembled WGS sequence"/>
</dbReference>
<organism evidence="1 2">
    <name type="scientific">Cerrena zonata</name>
    <dbReference type="NCBI Taxonomy" id="2478898"/>
    <lineage>
        <taxon>Eukaryota</taxon>
        <taxon>Fungi</taxon>
        <taxon>Dikarya</taxon>
        <taxon>Basidiomycota</taxon>
        <taxon>Agaricomycotina</taxon>
        <taxon>Agaricomycetes</taxon>
        <taxon>Polyporales</taxon>
        <taxon>Cerrenaceae</taxon>
        <taxon>Cerrena</taxon>
    </lineage>
</organism>
<dbReference type="PANTHER" id="PTHR42678:SF34">
    <property type="entry name" value="OS04G0183300 PROTEIN"/>
    <property type="match status" value="1"/>
</dbReference>
<comment type="caution">
    <text evidence="1">The sequence shown here is derived from an EMBL/GenBank/DDBJ whole genome shotgun (WGS) entry which is preliminary data.</text>
</comment>
<reference evidence="1 2" key="1">
    <citation type="submission" date="2022-09" db="EMBL/GenBank/DDBJ databases">
        <authorList>
            <person name="Palmer J.M."/>
        </authorList>
    </citation>
    <scope>NUCLEOTIDE SEQUENCE [LARGE SCALE GENOMIC DNA]</scope>
    <source>
        <strain evidence="1 2">DSM 7382</strain>
    </source>
</reference>
<evidence type="ECO:0008006" key="3">
    <source>
        <dbReference type="Google" id="ProtNLM"/>
    </source>
</evidence>
<dbReference type="EMBL" id="JASBNA010000032">
    <property type="protein sequence ID" value="KAK7683068.1"/>
    <property type="molecule type" value="Genomic_DNA"/>
</dbReference>
<evidence type="ECO:0000313" key="1">
    <source>
        <dbReference type="EMBL" id="KAK7683068.1"/>
    </source>
</evidence>
<dbReference type="PANTHER" id="PTHR42678">
    <property type="entry name" value="AMIDASE"/>
    <property type="match status" value="1"/>
</dbReference>
<dbReference type="SUPFAM" id="SSF75304">
    <property type="entry name" value="Amidase signature (AS) enzymes"/>
    <property type="match status" value="1"/>
</dbReference>
<sequence length="219" mass="23578">MKDLGATIVDPADLPSADELVVSNNQSFVLLVDLKMQLEAYFEDLVENPSGVRSIADLVAFNDAHPDLEKPSGFEDQSILVMADSIYERNSTYFEALAFNKELGATRGIDAALQEHNLDALILPAQGLATIPASSAGYPIVTVPMGFFTDNVTQQSAGPETVYPAPGVPIGLSFLGTAYSEMDLISFAFAYEQKTQTRLKRKAFAAAIPKTQLADIIGK</sequence>
<protein>
    <recommendedName>
        <fullName evidence="3">Amidase</fullName>
    </recommendedName>
</protein>
<keyword evidence="2" id="KW-1185">Reference proteome</keyword>
<name>A0AAW0FPU7_9APHY</name>
<dbReference type="AlphaFoldDB" id="A0AAW0FPU7"/>